<dbReference type="Proteomes" id="UP000033483">
    <property type="component" value="Unassembled WGS sequence"/>
</dbReference>
<name>A0A0F4ZBI9_9PEZI</name>
<keyword evidence="3" id="KW-0812">Transmembrane</keyword>
<dbReference type="SUPFAM" id="SSF49899">
    <property type="entry name" value="Concanavalin A-like lectins/glucanases"/>
    <property type="match status" value="1"/>
</dbReference>
<dbReference type="OrthoDB" id="89349at2759"/>
<keyword evidence="3" id="KW-0472">Membrane</keyword>
<keyword evidence="5" id="KW-1185">Reference proteome</keyword>
<evidence type="ECO:0000313" key="5">
    <source>
        <dbReference type="Proteomes" id="UP000033483"/>
    </source>
</evidence>
<dbReference type="GO" id="GO:0000272">
    <property type="term" value="P:polysaccharide catabolic process"/>
    <property type="evidence" value="ECO:0007669"/>
    <property type="project" value="UniProtKB-KW"/>
</dbReference>
<keyword evidence="2" id="KW-0624">Polysaccharide degradation</keyword>
<keyword evidence="2" id="KW-0326">Glycosidase</keyword>
<keyword evidence="3" id="KW-1133">Transmembrane helix</keyword>
<sequence>MLSIRWIVNGGLLGLPIGVTLAILFALQEHHRSTGQGGSLWTDNKVVTTQYCQKSYGITPESDGQQYTLNPNQWGVDSTTTGGLCMNVTTHNNGTYATNTTAPLWSVTWKYSQGPETQPVHAYPNAKLDGVLPDRLSSISAINMTFHWNYDMGNDSATTTDTTTLVSNSVNANVAMDLFIDSDKTQAQNSSSADYEIMVWFAAIGSATQAIGQHDGVLATETAGGVSFSLYGGTNSLSQKVLTWMPASPVTKFDGDLMSLVNKTLSLTGEMYPSSSDYLGYLAIGSETYYSNDFVTFTVSDLAIDLKLSA</sequence>
<gene>
    <name evidence="4" type="ORF">TD95_002094</name>
</gene>
<keyword evidence="2" id="KW-0378">Hydrolase</keyword>
<evidence type="ECO:0000256" key="3">
    <source>
        <dbReference type="SAM" id="Phobius"/>
    </source>
</evidence>
<dbReference type="EMBL" id="LAEV01001859">
    <property type="protein sequence ID" value="KKA27203.1"/>
    <property type="molecule type" value="Genomic_DNA"/>
</dbReference>
<dbReference type="PANTHER" id="PTHR34002">
    <property type="entry name" value="BLR1656 PROTEIN"/>
    <property type="match status" value="1"/>
</dbReference>
<dbReference type="GO" id="GO:0008810">
    <property type="term" value="F:cellulase activity"/>
    <property type="evidence" value="ECO:0007669"/>
    <property type="project" value="InterPro"/>
</dbReference>
<keyword evidence="2" id="KW-0119">Carbohydrate metabolism</keyword>
<organism evidence="4 5">
    <name type="scientific">Thielaviopsis punctulata</name>
    <dbReference type="NCBI Taxonomy" id="72032"/>
    <lineage>
        <taxon>Eukaryota</taxon>
        <taxon>Fungi</taxon>
        <taxon>Dikarya</taxon>
        <taxon>Ascomycota</taxon>
        <taxon>Pezizomycotina</taxon>
        <taxon>Sordariomycetes</taxon>
        <taxon>Hypocreomycetidae</taxon>
        <taxon>Microascales</taxon>
        <taxon>Ceratocystidaceae</taxon>
        <taxon>Thielaviopsis</taxon>
    </lineage>
</organism>
<comment type="similarity">
    <text evidence="1 2">Belongs to the glycosyl hydrolase 12 (cellulase H) family.</text>
</comment>
<reference evidence="4 5" key="1">
    <citation type="submission" date="2015-03" db="EMBL/GenBank/DDBJ databases">
        <authorList>
            <person name="Radwan O."/>
            <person name="Al-Naeli F.A."/>
            <person name="Rendon G.A."/>
            <person name="Fields C."/>
        </authorList>
    </citation>
    <scope>NUCLEOTIDE SEQUENCE [LARGE SCALE GENOMIC DNA]</scope>
    <source>
        <strain evidence="4">CR-DP1</strain>
    </source>
</reference>
<evidence type="ECO:0000256" key="2">
    <source>
        <dbReference type="RuleBase" id="RU361163"/>
    </source>
</evidence>
<dbReference type="InterPro" id="IPR013320">
    <property type="entry name" value="ConA-like_dom_sf"/>
</dbReference>
<feature type="transmembrane region" description="Helical" evidence="3">
    <location>
        <begin position="6"/>
        <end position="27"/>
    </location>
</feature>
<evidence type="ECO:0000256" key="1">
    <source>
        <dbReference type="ARBA" id="ARBA00005519"/>
    </source>
</evidence>
<accession>A0A0F4ZBI9</accession>
<dbReference type="InterPro" id="IPR002594">
    <property type="entry name" value="GH12"/>
</dbReference>
<dbReference type="InterPro" id="IPR013319">
    <property type="entry name" value="GH11/12"/>
</dbReference>
<evidence type="ECO:0000313" key="4">
    <source>
        <dbReference type="EMBL" id="KKA27203.1"/>
    </source>
</evidence>
<protein>
    <submittedName>
        <fullName evidence="4">Uncharacterized protein</fullName>
    </submittedName>
</protein>
<dbReference type="Gene3D" id="2.60.120.180">
    <property type="match status" value="1"/>
</dbReference>
<dbReference type="Pfam" id="PF01670">
    <property type="entry name" value="Glyco_hydro_12"/>
    <property type="match status" value="1"/>
</dbReference>
<dbReference type="PANTHER" id="PTHR34002:SF9">
    <property type="entry name" value="XYLOGLUCAN-SPECIFIC ENDO-BETA-1,4-GLUCANASE A"/>
    <property type="match status" value="1"/>
</dbReference>
<comment type="caution">
    <text evidence="4">The sequence shown here is derived from an EMBL/GenBank/DDBJ whole genome shotgun (WGS) entry which is preliminary data.</text>
</comment>
<proteinExistence type="inferred from homology"/>
<dbReference type="AlphaFoldDB" id="A0A0F4ZBI9"/>